<protein>
    <submittedName>
        <fullName evidence="2">Uncharacterized protein</fullName>
    </submittedName>
</protein>
<accession>A0AAV3RCE9</accession>
<dbReference type="AlphaFoldDB" id="A0AAV3RCE9"/>
<proteinExistence type="predicted"/>
<comment type="caution">
    <text evidence="2">The sequence shown here is derived from an EMBL/GenBank/DDBJ whole genome shotgun (WGS) entry which is preliminary data.</text>
</comment>
<evidence type="ECO:0000313" key="2">
    <source>
        <dbReference type="EMBL" id="GAA0173011.1"/>
    </source>
</evidence>
<feature type="region of interest" description="Disordered" evidence="1">
    <location>
        <begin position="119"/>
        <end position="163"/>
    </location>
</feature>
<dbReference type="EMBL" id="BAABME010008402">
    <property type="protein sequence ID" value="GAA0173011.1"/>
    <property type="molecule type" value="Genomic_DNA"/>
</dbReference>
<sequence>MFSLPWEYVPEKCPSPLKDLQEEFMKDLADKYQGIWFPIISQLFPSFYDEHEYSRPCPILGNWVMVGLLQPSIKAMAGGGILKDTPSPSPTRKNSPLNVIDVNTLNQEETHDDILEEINNYPSNPMTSVSADENQTHPAGSSNQAVEPPTEGANVSETVQRAADPTKVEVAAMKGKRLPRFSSQLVVSKPLIPALAAITTPTSNPSTHQTEVIFLDDELTASAQETSGPRTKKSVSPSSVRCSKAILPLLTNTGTNSKKGKGESIASDERSSLDCYTAHYMKAPYTLPNGLSN</sequence>
<evidence type="ECO:0000256" key="1">
    <source>
        <dbReference type="SAM" id="MobiDB-lite"/>
    </source>
</evidence>
<organism evidence="2 3">
    <name type="scientific">Lithospermum erythrorhizon</name>
    <name type="common">Purple gromwell</name>
    <name type="synonym">Lithospermum officinale var. erythrorhizon</name>
    <dbReference type="NCBI Taxonomy" id="34254"/>
    <lineage>
        <taxon>Eukaryota</taxon>
        <taxon>Viridiplantae</taxon>
        <taxon>Streptophyta</taxon>
        <taxon>Embryophyta</taxon>
        <taxon>Tracheophyta</taxon>
        <taxon>Spermatophyta</taxon>
        <taxon>Magnoliopsida</taxon>
        <taxon>eudicotyledons</taxon>
        <taxon>Gunneridae</taxon>
        <taxon>Pentapetalae</taxon>
        <taxon>asterids</taxon>
        <taxon>lamiids</taxon>
        <taxon>Boraginales</taxon>
        <taxon>Boraginaceae</taxon>
        <taxon>Boraginoideae</taxon>
        <taxon>Lithospermeae</taxon>
        <taxon>Lithospermum</taxon>
    </lineage>
</organism>
<name>A0AAV3RCE9_LITER</name>
<reference evidence="2 3" key="1">
    <citation type="submission" date="2024-01" db="EMBL/GenBank/DDBJ databases">
        <title>The complete chloroplast genome sequence of Lithospermum erythrorhizon: insights into the phylogenetic relationship among Boraginaceae species and the maternal lineages of purple gromwells.</title>
        <authorList>
            <person name="Okada T."/>
            <person name="Watanabe K."/>
        </authorList>
    </citation>
    <scope>NUCLEOTIDE SEQUENCE [LARGE SCALE GENOMIC DNA]</scope>
</reference>
<gene>
    <name evidence="2" type="ORF">LIER_26716</name>
</gene>
<feature type="compositionally biased region" description="Polar residues" evidence="1">
    <location>
        <begin position="120"/>
        <end position="145"/>
    </location>
</feature>
<evidence type="ECO:0000313" key="3">
    <source>
        <dbReference type="Proteomes" id="UP001454036"/>
    </source>
</evidence>
<dbReference type="Proteomes" id="UP001454036">
    <property type="component" value="Unassembled WGS sequence"/>
</dbReference>
<keyword evidence="3" id="KW-1185">Reference proteome</keyword>